<evidence type="ECO:0000256" key="3">
    <source>
        <dbReference type="ARBA" id="ARBA00022898"/>
    </source>
</evidence>
<evidence type="ECO:0000256" key="2">
    <source>
        <dbReference type="ARBA" id="ARBA00008639"/>
    </source>
</evidence>
<evidence type="ECO:0000256" key="1">
    <source>
        <dbReference type="ARBA" id="ARBA00001933"/>
    </source>
</evidence>
<dbReference type="Gene3D" id="3.40.50.1100">
    <property type="match status" value="2"/>
</dbReference>
<accession>A0A7S2SD85</accession>
<protein>
    <recommendedName>
        <fullName evidence="7">Tryptophan synthase beta chain-like PALP domain-containing protein</fullName>
    </recommendedName>
</protein>
<feature type="domain" description="Tryptophan synthase beta chain-like PALP" evidence="7">
    <location>
        <begin position="16"/>
        <end position="328"/>
    </location>
</feature>
<comment type="cofactor">
    <cofactor evidence="1">
        <name>pyridoxal 5'-phosphate</name>
        <dbReference type="ChEBI" id="CHEBI:597326"/>
    </cofactor>
</comment>
<feature type="active site" description="Nucleophile" evidence="4">
    <location>
        <position position="79"/>
    </location>
</feature>
<sequence length="367" mass="39787">MNLSQFPRRKYISSIPTPLELMPRLSLELGTDINLWIKRDDLVGNLAGGGNKARKLEFVIADALEKGADTIVTCGAVQSNHCRLTLAACIREGLKCCLIIEERIEGSYSQDATGNNYLFHLMGAEMIIPVGLNEAPQEMELLTMKLRKEGRNVYIVPGGASNAIGATGYCACAQEIQHQTFVERLPSFDSLVTASGSGGTHAGLVAGMKAVRSNTEVIGISTRASKKGQIDKIRKLAIETFNHVVGEENADAIDENDQSLDVQVYDDYVGEGYSIPTDAMKEAVTLFARTEGILLDPVYTGKVAAGLIDLVRKGHFSPGSNILFLHTGGAPSLYHYQPIDPAIKVSGSGHKMDTAQSEKQFREDKKE</sequence>
<evidence type="ECO:0000256" key="6">
    <source>
        <dbReference type="SAM" id="MobiDB-lite"/>
    </source>
</evidence>
<dbReference type="AlphaFoldDB" id="A0A7S2SD85"/>
<organism evidence="8">
    <name type="scientific">Eucampia antarctica</name>
    <dbReference type="NCBI Taxonomy" id="49252"/>
    <lineage>
        <taxon>Eukaryota</taxon>
        <taxon>Sar</taxon>
        <taxon>Stramenopiles</taxon>
        <taxon>Ochrophyta</taxon>
        <taxon>Bacillariophyta</taxon>
        <taxon>Mediophyceae</taxon>
        <taxon>Biddulphiophycidae</taxon>
        <taxon>Hemiaulales</taxon>
        <taxon>Hemiaulaceae</taxon>
        <taxon>Eucampia</taxon>
    </lineage>
</organism>
<gene>
    <name evidence="8" type="ORF">EANT1437_LOCUS13938</name>
</gene>
<name>A0A7S2SD85_9STRA</name>
<dbReference type="PANTHER" id="PTHR43780:SF2">
    <property type="entry name" value="1-AMINOCYCLOPROPANE-1-CARBOXYLATE DEAMINASE-RELATED"/>
    <property type="match status" value="1"/>
</dbReference>
<dbReference type="InterPro" id="IPR001926">
    <property type="entry name" value="TrpB-like_PALP"/>
</dbReference>
<dbReference type="Pfam" id="PF00291">
    <property type="entry name" value="PALP"/>
    <property type="match status" value="1"/>
</dbReference>
<dbReference type="PIRSF" id="PIRSF006278">
    <property type="entry name" value="ACCD_DCysDesulf"/>
    <property type="match status" value="1"/>
</dbReference>
<dbReference type="InterPro" id="IPR005966">
    <property type="entry name" value="D-Cys_desShydrase"/>
</dbReference>
<feature type="modified residue" description="N6-(pyridoxal phosphate)lysine" evidence="5">
    <location>
        <position position="52"/>
    </location>
</feature>
<evidence type="ECO:0000256" key="5">
    <source>
        <dbReference type="PIRSR" id="PIRSR006278-2"/>
    </source>
</evidence>
<proteinExistence type="inferred from homology"/>
<evidence type="ECO:0000256" key="4">
    <source>
        <dbReference type="PIRSR" id="PIRSR006278-1"/>
    </source>
</evidence>
<dbReference type="InterPro" id="IPR027278">
    <property type="entry name" value="ACCD_DCysDesulf"/>
</dbReference>
<evidence type="ECO:0000313" key="8">
    <source>
        <dbReference type="EMBL" id="CAD9696170.1"/>
    </source>
</evidence>
<evidence type="ECO:0000259" key="7">
    <source>
        <dbReference type="Pfam" id="PF00291"/>
    </source>
</evidence>
<dbReference type="GO" id="GO:0019148">
    <property type="term" value="F:D-cysteine desulfhydrase activity"/>
    <property type="evidence" value="ECO:0007669"/>
    <property type="project" value="TreeGrafter"/>
</dbReference>
<dbReference type="SUPFAM" id="SSF53686">
    <property type="entry name" value="Tryptophan synthase beta subunit-like PLP-dependent enzymes"/>
    <property type="match status" value="1"/>
</dbReference>
<dbReference type="EMBL" id="HBHI01027258">
    <property type="protein sequence ID" value="CAD9696170.1"/>
    <property type="molecule type" value="Transcribed_RNA"/>
</dbReference>
<reference evidence="8" key="1">
    <citation type="submission" date="2021-01" db="EMBL/GenBank/DDBJ databases">
        <authorList>
            <person name="Corre E."/>
            <person name="Pelletier E."/>
            <person name="Niang G."/>
            <person name="Scheremetjew M."/>
            <person name="Finn R."/>
            <person name="Kale V."/>
            <person name="Holt S."/>
            <person name="Cochrane G."/>
            <person name="Meng A."/>
            <person name="Brown T."/>
            <person name="Cohen L."/>
        </authorList>
    </citation>
    <scope>NUCLEOTIDE SEQUENCE</scope>
    <source>
        <strain evidence="8">CCMP1452</strain>
    </source>
</reference>
<dbReference type="NCBIfam" id="TIGR01275">
    <property type="entry name" value="ACC_deam_rel"/>
    <property type="match status" value="1"/>
</dbReference>
<dbReference type="NCBIfam" id="NF003031">
    <property type="entry name" value="PRK03910.1-4"/>
    <property type="match status" value="1"/>
</dbReference>
<comment type="similarity">
    <text evidence="2">Belongs to the ACC deaminase/D-cysteine desulfhydrase family.</text>
</comment>
<feature type="region of interest" description="Disordered" evidence="6">
    <location>
        <begin position="345"/>
        <end position="367"/>
    </location>
</feature>
<dbReference type="PANTHER" id="PTHR43780">
    <property type="entry name" value="1-AMINOCYCLOPROPANE-1-CARBOXYLATE DEAMINASE-RELATED"/>
    <property type="match status" value="1"/>
</dbReference>
<keyword evidence="3 5" id="KW-0663">Pyridoxal phosphate</keyword>
<dbReference type="InterPro" id="IPR036052">
    <property type="entry name" value="TrpB-like_PALP_sf"/>
</dbReference>